<accession>A0A0G1S5M6</accession>
<evidence type="ECO:0000313" key="3">
    <source>
        <dbReference type="Proteomes" id="UP000034502"/>
    </source>
</evidence>
<reference evidence="2 3" key="1">
    <citation type="journal article" date="2015" name="Nature">
        <title>rRNA introns, odd ribosomes, and small enigmatic genomes across a large radiation of phyla.</title>
        <authorList>
            <person name="Brown C.T."/>
            <person name="Hug L.A."/>
            <person name="Thomas B.C."/>
            <person name="Sharon I."/>
            <person name="Castelle C.J."/>
            <person name="Singh A."/>
            <person name="Wilkins M.J."/>
            <person name="Williams K.H."/>
            <person name="Banfield J.F."/>
        </authorList>
    </citation>
    <scope>NUCLEOTIDE SEQUENCE [LARGE SCALE GENOMIC DNA]</scope>
</reference>
<evidence type="ECO:0000256" key="1">
    <source>
        <dbReference type="SAM" id="Phobius"/>
    </source>
</evidence>
<dbReference type="Gene3D" id="3.30.700.10">
    <property type="entry name" value="Glycoprotein, Type 4 Pilin"/>
    <property type="match status" value="1"/>
</dbReference>
<dbReference type="STRING" id="1618364.UX86_C0006G0014"/>
<proteinExistence type="predicted"/>
<dbReference type="Proteomes" id="UP000034502">
    <property type="component" value="Unassembled WGS sequence"/>
</dbReference>
<organism evidence="2 3">
    <name type="scientific">Candidatus Amesbacteria bacterium GW2011_GWC1_47_15</name>
    <dbReference type="NCBI Taxonomy" id="1618364"/>
    <lineage>
        <taxon>Bacteria</taxon>
        <taxon>Candidatus Amesiibacteriota</taxon>
    </lineage>
</organism>
<keyword evidence="1" id="KW-1133">Transmembrane helix</keyword>
<feature type="transmembrane region" description="Helical" evidence="1">
    <location>
        <begin position="16"/>
        <end position="37"/>
    </location>
</feature>
<gene>
    <name evidence="2" type="ORF">UX86_C0006G0014</name>
</gene>
<evidence type="ECO:0000313" key="2">
    <source>
        <dbReference type="EMBL" id="KKU64646.1"/>
    </source>
</evidence>
<comment type="caution">
    <text evidence="2">The sequence shown here is derived from an EMBL/GenBank/DDBJ whole genome shotgun (WGS) entry which is preliminary data.</text>
</comment>
<evidence type="ECO:0008006" key="4">
    <source>
        <dbReference type="Google" id="ProtNLM"/>
    </source>
</evidence>
<name>A0A0G1S5M6_9BACT</name>
<protein>
    <recommendedName>
        <fullName evidence="4">Type II secretion system protein GspG C-terminal domain-containing protein</fullName>
    </recommendedName>
</protein>
<sequence>MILEKFSIFNWKKNELVFVIGTVAGIMLISSWQLAIGGMKTRDAQRKADTELVARALGRYFSDYAHFPPEENGRIVSCGREGQEICEWGEGPMIDQDNVQYLPKIPRDPWAEKGWTYVYKTDDSGQNFTIYSGLEYRRDKQEKTGLTEKCSERVQCKWFVKN</sequence>
<keyword evidence="1" id="KW-0472">Membrane</keyword>
<keyword evidence="1" id="KW-0812">Transmembrane</keyword>
<dbReference type="AlphaFoldDB" id="A0A0G1S5M6"/>
<dbReference type="SUPFAM" id="SSF54523">
    <property type="entry name" value="Pili subunits"/>
    <property type="match status" value="1"/>
</dbReference>
<dbReference type="InterPro" id="IPR045584">
    <property type="entry name" value="Pilin-like"/>
</dbReference>
<dbReference type="EMBL" id="LCNU01000006">
    <property type="protein sequence ID" value="KKU64646.1"/>
    <property type="molecule type" value="Genomic_DNA"/>
</dbReference>